<reference evidence="18" key="1">
    <citation type="submission" date="2016-10" db="EMBL/GenBank/DDBJ databases">
        <authorList>
            <person name="Benchimol M."/>
            <person name="Almeida L.G."/>
            <person name="Vasconcelos A.T."/>
            <person name="Perreira-Neves A."/>
            <person name="Rosa I.A."/>
            <person name="Tasca T."/>
            <person name="Bogo M.R."/>
            <person name="de Souza W."/>
        </authorList>
    </citation>
    <scope>NUCLEOTIDE SEQUENCE [LARGE SCALE GENOMIC DNA]</scope>
    <source>
        <strain evidence="18">K</strain>
    </source>
</reference>
<dbReference type="PANTHER" id="PTHR22763">
    <property type="entry name" value="RING ZINC FINGER PROTEIN"/>
    <property type="match status" value="1"/>
</dbReference>
<evidence type="ECO:0000256" key="1">
    <source>
        <dbReference type="ARBA" id="ARBA00000900"/>
    </source>
</evidence>
<comment type="catalytic activity">
    <reaction evidence="1">
        <text>S-ubiquitinyl-[E2 ubiquitin-conjugating enzyme]-L-cysteine + [acceptor protein]-L-lysine = [E2 ubiquitin-conjugating enzyme]-L-cysteine + N(6)-ubiquitinyl-[acceptor protein]-L-lysine.</text>
        <dbReference type="EC" id="2.3.2.27"/>
    </reaction>
</comment>
<evidence type="ECO:0000313" key="19">
    <source>
        <dbReference type="Proteomes" id="UP000179807"/>
    </source>
</evidence>
<evidence type="ECO:0000256" key="12">
    <source>
        <dbReference type="ARBA" id="ARBA00022989"/>
    </source>
</evidence>
<sequence length="507" mass="59477">MIFLLFSLCSSEQITYFMGNWTLTTVFDNTTKTPQSKFQLAFVPNTSINNHTKYQFYQARSIFKNTTDFHFDRYSYPMLGFSDLNNESYFFFQIPSKVIKPNISSLIEEHMLSIFEKYEIMTFTNLSFLYDQITTLFNDKNLILLNFSINPTNETLDPFLLNNLLNGTILHQNHILDLAAFQFNMIEFVTQGKIYGVLSAVFLTFSFYAWCSIFSIQSRSKLNQLSIKTYLMHTSFEFSYSVYLLNLCIQLSSFRNLFLLLFMAYLMIYFTFQMTLISNIWRASFDLGEVHPQELRTLFLSLFLQVTICLFLSLFAVICLFEYPFIPILFLYSPFIPQIIKSAYQNAKKHHDTQFTILMTMNRIFVLWYFFLYPKNIESSFSIGYAMFGTILIISQAVFVYLQNKFGGAFFLPKRFRKCGFDYSAGVAPPNTECTICMVVIEEGEETMVTPCHHAFHKDCLSRWMQEQMICPICRTTLPNTNEDEDENENENANQNRIPDPENRIYN</sequence>
<dbReference type="GO" id="GO:0061630">
    <property type="term" value="F:ubiquitin protein ligase activity"/>
    <property type="evidence" value="ECO:0007669"/>
    <property type="project" value="UniProtKB-EC"/>
</dbReference>
<comment type="subcellular location">
    <subcellularLocation>
        <location evidence="2">Endomembrane system</location>
        <topology evidence="2">Multi-pass membrane protein</topology>
    </subcellularLocation>
</comment>
<proteinExistence type="predicted"/>
<dbReference type="GO" id="GO:0012505">
    <property type="term" value="C:endomembrane system"/>
    <property type="evidence" value="ECO:0007669"/>
    <property type="project" value="UniProtKB-SubCell"/>
</dbReference>
<keyword evidence="10" id="KW-0833">Ubl conjugation pathway</keyword>
<dbReference type="SMART" id="SM00744">
    <property type="entry name" value="RINGv"/>
    <property type="match status" value="1"/>
</dbReference>
<evidence type="ECO:0000256" key="14">
    <source>
        <dbReference type="PROSITE-ProRule" id="PRU00175"/>
    </source>
</evidence>
<keyword evidence="7" id="KW-0479">Metal-binding</keyword>
<keyword evidence="11" id="KW-0862">Zinc</keyword>
<evidence type="ECO:0000256" key="15">
    <source>
        <dbReference type="SAM" id="MobiDB-lite"/>
    </source>
</evidence>
<evidence type="ECO:0000256" key="11">
    <source>
        <dbReference type="ARBA" id="ARBA00022833"/>
    </source>
</evidence>
<keyword evidence="13 16" id="KW-0472">Membrane</keyword>
<comment type="pathway">
    <text evidence="3">Protein modification; protein ubiquitination.</text>
</comment>
<dbReference type="SMART" id="SM00184">
    <property type="entry name" value="RING"/>
    <property type="match status" value="1"/>
</dbReference>
<dbReference type="VEuPathDB" id="TrichDB:TRFO_35247"/>
<dbReference type="OrthoDB" id="21204at2759"/>
<dbReference type="AlphaFoldDB" id="A0A1J4JGN0"/>
<feature type="transmembrane region" description="Helical" evidence="16">
    <location>
        <begin position="257"/>
        <end position="282"/>
    </location>
</feature>
<keyword evidence="9 14" id="KW-0863">Zinc-finger</keyword>
<dbReference type="GO" id="GO:0008270">
    <property type="term" value="F:zinc ion binding"/>
    <property type="evidence" value="ECO:0007669"/>
    <property type="project" value="UniProtKB-KW"/>
</dbReference>
<feature type="domain" description="RING-type" evidence="17">
    <location>
        <begin position="434"/>
        <end position="475"/>
    </location>
</feature>
<dbReference type="InterPro" id="IPR001841">
    <property type="entry name" value="Znf_RING"/>
</dbReference>
<dbReference type="PANTHER" id="PTHR22763:SF162">
    <property type="entry name" value="TRANSMEMBRANE E3 UBIQUITIN-PROTEIN LIGASE 1"/>
    <property type="match status" value="1"/>
</dbReference>
<dbReference type="EMBL" id="MLAK01001061">
    <property type="protein sequence ID" value="OHS98312.1"/>
    <property type="molecule type" value="Genomic_DNA"/>
</dbReference>
<dbReference type="InterPro" id="IPR050731">
    <property type="entry name" value="HRD1_E3_ubiq-ligases"/>
</dbReference>
<feature type="transmembrane region" description="Helical" evidence="16">
    <location>
        <begin position="194"/>
        <end position="216"/>
    </location>
</feature>
<dbReference type="Proteomes" id="UP000179807">
    <property type="component" value="Unassembled WGS sequence"/>
</dbReference>
<evidence type="ECO:0000256" key="8">
    <source>
        <dbReference type="ARBA" id="ARBA00022729"/>
    </source>
</evidence>
<evidence type="ECO:0000256" key="4">
    <source>
        <dbReference type="ARBA" id="ARBA00012483"/>
    </source>
</evidence>
<dbReference type="InterPro" id="IPR021319">
    <property type="entry name" value="DUF2921"/>
</dbReference>
<dbReference type="EC" id="2.3.2.27" evidence="4"/>
<dbReference type="SUPFAM" id="SSF57850">
    <property type="entry name" value="RING/U-box"/>
    <property type="match status" value="1"/>
</dbReference>
<evidence type="ECO:0000256" key="16">
    <source>
        <dbReference type="SAM" id="Phobius"/>
    </source>
</evidence>
<evidence type="ECO:0000256" key="9">
    <source>
        <dbReference type="ARBA" id="ARBA00022771"/>
    </source>
</evidence>
<keyword evidence="5" id="KW-0808">Transferase</keyword>
<dbReference type="Pfam" id="PF11145">
    <property type="entry name" value="DUF2921"/>
    <property type="match status" value="1"/>
</dbReference>
<evidence type="ECO:0000256" key="3">
    <source>
        <dbReference type="ARBA" id="ARBA00004906"/>
    </source>
</evidence>
<dbReference type="Gene3D" id="3.30.40.10">
    <property type="entry name" value="Zinc/RING finger domain, C3HC4 (zinc finger)"/>
    <property type="match status" value="1"/>
</dbReference>
<evidence type="ECO:0000256" key="7">
    <source>
        <dbReference type="ARBA" id="ARBA00022723"/>
    </source>
</evidence>
<comment type="caution">
    <text evidence="18">The sequence shown here is derived from an EMBL/GenBank/DDBJ whole genome shotgun (WGS) entry which is preliminary data.</text>
</comment>
<evidence type="ECO:0000259" key="17">
    <source>
        <dbReference type="PROSITE" id="PS50089"/>
    </source>
</evidence>
<dbReference type="GO" id="GO:0043161">
    <property type="term" value="P:proteasome-mediated ubiquitin-dependent protein catabolic process"/>
    <property type="evidence" value="ECO:0007669"/>
    <property type="project" value="TreeGrafter"/>
</dbReference>
<dbReference type="InterPro" id="IPR011016">
    <property type="entry name" value="Znf_RING-CH"/>
</dbReference>
<dbReference type="GeneID" id="94844851"/>
<gene>
    <name evidence="18" type="ORF">TRFO_35247</name>
</gene>
<keyword evidence="12 16" id="KW-1133">Transmembrane helix</keyword>
<dbReference type="RefSeq" id="XP_068351449.1">
    <property type="nucleotide sequence ID" value="XM_068510147.1"/>
</dbReference>
<dbReference type="InterPro" id="IPR013083">
    <property type="entry name" value="Znf_RING/FYVE/PHD"/>
</dbReference>
<evidence type="ECO:0000313" key="18">
    <source>
        <dbReference type="EMBL" id="OHS98312.1"/>
    </source>
</evidence>
<keyword evidence="19" id="KW-1185">Reference proteome</keyword>
<keyword evidence="8" id="KW-0732">Signal</keyword>
<evidence type="ECO:0000256" key="2">
    <source>
        <dbReference type="ARBA" id="ARBA00004127"/>
    </source>
</evidence>
<feature type="transmembrane region" description="Helical" evidence="16">
    <location>
        <begin position="302"/>
        <end position="332"/>
    </location>
</feature>
<protein>
    <recommendedName>
        <fullName evidence="4">RING-type E3 ubiquitin transferase</fullName>
        <ecNumber evidence="4">2.3.2.27</ecNumber>
    </recommendedName>
</protein>
<evidence type="ECO:0000256" key="13">
    <source>
        <dbReference type="ARBA" id="ARBA00023136"/>
    </source>
</evidence>
<organism evidence="18 19">
    <name type="scientific">Tritrichomonas foetus</name>
    <dbReference type="NCBI Taxonomy" id="1144522"/>
    <lineage>
        <taxon>Eukaryota</taxon>
        <taxon>Metamonada</taxon>
        <taxon>Parabasalia</taxon>
        <taxon>Tritrichomonadida</taxon>
        <taxon>Tritrichomonadidae</taxon>
        <taxon>Tritrichomonas</taxon>
    </lineage>
</organism>
<dbReference type="PROSITE" id="PS50089">
    <property type="entry name" value="ZF_RING_2"/>
    <property type="match status" value="1"/>
</dbReference>
<evidence type="ECO:0000256" key="6">
    <source>
        <dbReference type="ARBA" id="ARBA00022692"/>
    </source>
</evidence>
<feature type="transmembrane region" description="Helical" evidence="16">
    <location>
        <begin position="353"/>
        <end position="371"/>
    </location>
</feature>
<keyword evidence="6 16" id="KW-0812">Transmembrane</keyword>
<accession>A0A1J4JGN0</accession>
<evidence type="ECO:0000256" key="10">
    <source>
        <dbReference type="ARBA" id="ARBA00022786"/>
    </source>
</evidence>
<name>A0A1J4JGN0_9EUKA</name>
<evidence type="ECO:0000256" key="5">
    <source>
        <dbReference type="ARBA" id="ARBA00022679"/>
    </source>
</evidence>
<dbReference type="Pfam" id="PF13639">
    <property type="entry name" value="zf-RING_2"/>
    <property type="match status" value="1"/>
</dbReference>
<feature type="transmembrane region" description="Helical" evidence="16">
    <location>
        <begin position="383"/>
        <end position="402"/>
    </location>
</feature>
<feature type="region of interest" description="Disordered" evidence="15">
    <location>
        <begin position="481"/>
        <end position="507"/>
    </location>
</feature>